<dbReference type="Gene3D" id="3.40.50.300">
    <property type="entry name" value="P-loop containing nucleotide triphosphate hydrolases"/>
    <property type="match status" value="1"/>
</dbReference>
<organism evidence="3 4">
    <name type="scientific">Candidatus Anaerobutyricum stercoripullorum</name>
    <dbReference type="NCBI Taxonomy" id="2838456"/>
    <lineage>
        <taxon>Bacteria</taxon>
        <taxon>Bacillati</taxon>
        <taxon>Bacillota</taxon>
        <taxon>Clostridia</taxon>
        <taxon>Lachnospirales</taxon>
        <taxon>Lachnospiraceae</taxon>
        <taxon>Anaerobutyricum</taxon>
    </lineage>
</organism>
<evidence type="ECO:0000259" key="1">
    <source>
        <dbReference type="Pfam" id="PF07726"/>
    </source>
</evidence>
<dbReference type="SUPFAM" id="SSF52540">
    <property type="entry name" value="P-loop containing nucleoside triphosphate hydrolases"/>
    <property type="match status" value="1"/>
</dbReference>
<protein>
    <submittedName>
        <fullName evidence="3">MoxR family ATPase</fullName>
    </submittedName>
</protein>
<gene>
    <name evidence="3" type="ORF">H9849_03370</name>
</gene>
<dbReference type="InterPro" id="IPR050764">
    <property type="entry name" value="CbbQ/NirQ/NorQ/GpvN"/>
</dbReference>
<reference evidence="3" key="1">
    <citation type="journal article" date="2021" name="PeerJ">
        <title>Extensive microbial diversity within the chicken gut microbiome revealed by metagenomics and culture.</title>
        <authorList>
            <person name="Gilroy R."/>
            <person name="Ravi A."/>
            <person name="Getino M."/>
            <person name="Pursley I."/>
            <person name="Horton D.L."/>
            <person name="Alikhan N.F."/>
            <person name="Baker D."/>
            <person name="Gharbi K."/>
            <person name="Hall N."/>
            <person name="Watson M."/>
            <person name="Adriaenssens E.M."/>
            <person name="Foster-Nyarko E."/>
            <person name="Jarju S."/>
            <person name="Secka A."/>
            <person name="Antonio M."/>
            <person name="Oren A."/>
            <person name="Chaudhuri R.R."/>
            <person name="La Ragione R."/>
            <person name="Hildebrand F."/>
            <person name="Pallen M.J."/>
        </authorList>
    </citation>
    <scope>NUCLEOTIDE SEQUENCE</scope>
    <source>
        <strain evidence="3">ChiSxjej3B15-1167</strain>
    </source>
</reference>
<dbReference type="EMBL" id="DXEQ01000099">
    <property type="protein sequence ID" value="HIX72041.1"/>
    <property type="molecule type" value="Genomic_DNA"/>
</dbReference>
<feature type="domain" description="ChlI/MoxR AAA lid" evidence="2">
    <location>
        <begin position="229"/>
        <end position="298"/>
    </location>
</feature>
<dbReference type="Pfam" id="PF07726">
    <property type="entry name" value="AAA_3"/>
    <property type="match status" value="1"/>
</dbReference>
<evidence type="ECO:0000259" key="2">
    <source>
        <dbReference type="Pfam" id="PF17863"/>
    </source>
</evidence>
<dbReference type="Gene3D" id="1.10.8.80">
    <property type="entry name" value="Magnesium chelatase subunit I, C-Terminal domain"/>
    <property type="match status" value="1"/>
</dbReference>
<accession>A0A9D2BDC5</accession>
<dbReference type="CDD" id="cd00009">
    <property type="entry name" value="AAA"/>
    <property type="match status" value="1"/>
</dbReference>
<dbReference type="GO" id="GO:0005524">
    <property type="term" value="F:ATP binding"/>
    <property type="evidence" value="ECO:0007669"/>
    <property type="project" value="InterPro"/>
</dbReference>
<name>A0A9D2BDC5_9FIRM</name>
<dbReference type="Proteomes" id="UP000886805">
    <property type="component" value="Unassembled WGS sequence"/>
</dbReference>
<dbReference type="GO" id="GO:0016887">
    <property type="term" value="F:ATP hydrolysis activity"/>
    <property type="evidence" value="ECO:0007669"/>
    <property type="project" value="InterPro"/>
</dbReference>
<dbReference type="Pfam" id="PF17863">
    <property type="entry name" value="AAA_lid_2"/>
    <property type="match status" value="1"/>
</dbReference>
<dbReference type="PIRSF" id="PIRSF002849">
    <property type="entry name" value="AAA_ATPase_chaperone_MoxR_prd"/>
    <property type="match status" value="1"/>
</dbReference>
<feature type="domain" description="ATPase AAA-3" evidence="1">
    <location>
        <begin position="36"/>
        <end position="166"/>
    </location>
</feature>
<sequence length="314" mass="35197">MIVEKSGQIIREIGKVLVGKNKVVEKVLMTIYAGGHILLEDAPGVGKTTMALAFSKALGLDYKRVQFTPDTLPSDIIGFSVYDREKGAFTYRSGAVMCHLFLGDEINRTSAKTQSALLEAMEERNVTVDGVTHRLPHPFICIATQNPLGFAGTQRLPESQLDRFMVRLSIGYPNTEEQIQILKRKMYQDPLENMQKIIDRDDLLEIQNYLTSITVTEEILRYITLLCEATRTDGRIELGVSPRGVIALLKMARACAILRRRDFVIPEDVQEVFTDVCAHRIVLKPQAKIEGLKAETLLQGILQEVEPPSLGWGR</sequence>
<dbReference type="InterPro" id="IPR041628">
    <property type="entry name" value="ChlI/MoxR_AAA_lid"/>
</dbReference>
<comment type="caution">
    <text evidence="3">The sequence shown here is derived from an EMBL/GenBank/DDBJ whole genome shotgun (WGS) entry which is preliminary data.</text>
</comment>
<dbReference type="InterPro" id="IPR027417">
    <property type="entry name" value="P-loop_NTPase"/>
</dbReference>
<evidence type="ECO:0000313" key="3">
    <source>
        <dbReference type="EMBL" id="HIX72041.1"/>
    </source>
</evidence>
<evidence type="ECO:0000313" key="4">
    <source>
        <dbReference type="Proteomes" id="UP000886805"/>
    </source>
</evidence>
<reference evidence="3" key="2">
    <citation type="submission" date="2021-04" db="EMBL/GenBank/DDBJ databases">
        <authorList>
            <person name="Gilroy R."/>
        </authorList>
    </citation>
    <scope>NUCLEOTIDE SEQUENCE</scope>
    <source>
        <strain evidence="3">ChiSxjej3B15-1167</strain>
    </source>
</reference>
<dbReference type="PANTHER" id="PTHR42759">
    <property type="entry name" value="MOXR FAMILY PROTEIN"/>
    <property type="match status" value="1"/>
</dbReference>
<dbReference type="AlphaFoldDB" id="A0A9D2BDC5"/>
<dbReference type="InterPro" id="IPR011703">
    <property type="entry name" value="ATPase_AAA-3"/>
</dbReference>
<proteinExistence type="predicted"/>
<dbReference type="PANTHER" id="PTHR42759:SF5">
    <property type="entry name" value="METHANOL DEHYDROGENASE REGULATOR"/>
    <property type="match status" value="1"/>
</dbReference>